<proteinExistence type="predicted"/>
<evidence type="ECO:0000313" key="1">
    <source>
        <dbReference type="EMBL" id="SPD64265.1"/>
    </source>
</evidence>
<dbReference type="Proteomes" id="UP000254259">
    <property type="component" value="Chromosome CBM2636"/>
</dbReference>
<accession>A0A9Q7XTG8</accession>
<protein>
    <submittedName>
        <fullName evidence="1">Uncharacterized protein</fullName>
    </submittedName>
</protein>
<gene>
    <name evidence="1" type="ORF">CBM2636_11281</name>
</gene>
<dbReference type="AlphaFoldDB" id="A0A9Q7XTG8"/>
<dbReference type="EMBL" id="LT984813">
    <property type="protein sequence ID" value="SPD64265.1"/>
    <property type="molecule type" value="Genomic_DNA"/>
</dbReference>
<reference evidence="1 2" key="1">
    <citation type="submission" date="2018-01" db="EMBL/GenBank/DDBJ databases">
        <authorList>
            <person name="Clerissi C."/>
        </authorList>
    </citation>
    <scope>NUCLEOTIDE SEQUENCE [LARGE SCALE GENOMIC DNA]</scope>
    <source>
        <strain evidence="1">Cupriavidus taiwanensis SWF 66322</strain>
    </source>
</reference>
<name>A0A9Q7XTG8_9BURK</name>
<evidence type="ECO:0000313" key="2">
    <source>
        <dbReference type="Proteomes" id="UP000254259"/>
    </source>
</evidence>
<sequence>MARDTVPLRRGRWPLPQRIGAVRAAQGKRPLPKAKGRKHCCFRPFLYSLVGRE</sequence>
<organism evidence="1 2">
    <name type="scientific">Cupriavidus taiwanensis</name>
    <dbReference type="NCBI Taxonomy" id="164546"/>
    <lineage>
        <taxon>Bacteria</taxon>
        <taxon>Pseudomonadati</taxon>
        <taxon>Pseudomonadota</taxon>
        <taxon>Betaproteobacteria</taxon>
        <taxon>Burkholderiales</taxon>
        <taxon>Burkholderiaceae</taxon>
        <taxon>Cupriavidus</taxon>
    </lineage>
</organism>